<keyword evidence="2" id="KW-1185">Reference proteome</keyword>
<dbReference type="RefSeq" id="WP_377069055.1">
    <property type="nucleotide sequence ID" value="NZ_JBHSJJ010000023.1"/>
</dbReference>
<reference evidence="2" key="1">
    <citation type="journal article" date="2019" name="Int. J. Syst. Evol. Microbiol.">
        <title>The Global Catalogue of Microorganisms (GCM) 10K type strain sequencing project: providing services to taxonomists for standard genome sequencing and annotation.</title>
        <authorList>
            <consortium name="The Broad Institute Genomics Platform"/>
            <consortium name="The Broad Institute Genome Sequencing Center for Infectious Disease"/>
            <person name="Wu L."/>
            <person name="Ma J."/>
        </authorList>
    </citation>
    <scope>NUCLEOTIDE SEQUENCE [LARGE SCALE GENOMIC DNA]</scope>
    <source>
        <strain evidence="2">CGMCC 4.7466</strain>
    </source>
</reference>
<comment type="caution">
    <text evidence="1">The sequence shown here is derived from an EMBL/GenBank/DDBJ whole genome shotgun (WGS) entry which is preliminary data.</text>
</comment>
<sequence length="229" mass="24742">MKTNNNSRRNFLETVVLGTAVGGFSAFAGAVSAQPLSSAPAATPSDADEWFKKIKGKHRVVYDVTQPHGVFPFAWPRVFLLTNEATGTPENECNVVVVLRHDAIPYALENSLWPKYNFTEMFHAPDPMTGEPVSKNPFWKPAPGTFQFPGFGEVAIGIDQLQASGVMFCVCNAALTVYSAAAAQAMNLDAGEVYQEWSDGLLPDIQVVPSGVWALGRAQEHGCAYIFAG</sequence>
<name>A0ABV9T877_9BACT</name>
<dbReference type="Gene3D" id="3.40.1260.10">
    <property type="entry name" value="DsrEFH-like"/>
    <property type="match status" value="1"/>
</dbReference>
<dbReference type="InterPro" id="IPR027396">
    <property type="entry name" value="DsrEFH-like"/>
</dbReference>
<dbReference type="EMBL" id="JBHSJJ010000023">
    <property type="protein sequence ID" value="MFC4874828.1"/>
    <property type="molecule type" value="Genomic_DNA"/>
</dbReference>
<protein>
    <recommendedName>
        <fullName evidence="3">Twin-arginine translocation signal domain-containing protein</fullName>
    </recommendedName>
</protein>
<evidence type="ECO:0000313" key="2">
    <source>
        <dbReference type="Proteomes" id="UP001595818"/>
    </source>
</evidence>
<accession>A0ABV9T877</accession>
<evidence type="ECO:0008006" key="3">
    <source>
        <dbReference type="Google" id="ProtNLM"/>
    </source>
</evidence>
<dbReference type="InterPro" id="IPR006311">
    <property type="entry name" value="TAT_signal"/>
</dbReference>
<dbReference type="PROSITE" id="PS51318">
    <property type="entry name" value="TAT"/>
    <property type="match status" value="1"/>
</dbReference>
<gene>
    <name evidence="1" type="ORF">ACFPFU_24200</name>
</gene>
<evidence type="ECO:0000313" key="1">
    <source>
        <dbReference type="EMBL" id="MFC4874828.1"/>
    </source>
</evidence>
<proteinExistence type="predicted"/>
<dbReference type="Proteomes" id="UP001595818">
    <property type="component" value="Unassembled WGS sequence"/>
</dbReference>
<organism evidence="1 2">
    <name type="scientific">Negadavirga shengliensis</name>
    <dbReference type="NCBI Taxonomy" id="1389218"/>
    <lineage>
        <taxon>Bacteria</taxon>
        <taxon>Pseudomonadati</taxon>
        <taxon>Bacteroidota</taxon>
        <taxon>Cytophagia</taxon>
        <taxon>Cytophagales</taxon>
        <taxon>Cyclobacteriaceae</taxon>
        <taxon>Negadavirga</taxon>
    </lineage>
</organism>